<feature type="chain" id="PRO_5040948989" evidence="2">
    <location>
        <begin position="21"/>
        <end position="655"/>
    </location>
</feature>
<evidence type="ECO:0000256" key="1">
    <source>
        <dbReference type="SAM" id="Phobius"/>
    </source>
</evidence>
<gene>
    <name evidence="3" type="ORF">TrLO_g13340</name>
</gene>
<dbReference type="AlphaFoldDB" id="A0A9W7FHK3"/>
<accession>A0A9W7FHK3</accession>
<proteinExistence type="predicted"/>
<keyword evidence="1" id="KW-1133">Transmembrane helix</keyword>
<sequence>MTRLLLLVFLALTLVRRCDSSAEAHKTASISNAAFTVVTTKIDLGANFAMERPWKWRVSGLTGVHSKTVRRMQSASCGDKLFVAFTAHKSWSPNQEFPDQNLFDENTVGHIAEYNIDPSIGMATLVSDQAFGYCNEMGDVTVSTDCTVRAVLCRSSLEPNEIEGATDWMDATDPNRSHFGWYQTSIPLGQPKARTIDQAYILEWTGENAVASPPDNIVLISHSLGGWNYGHYALSLNAQKTTYSVDLKTTITSEGDTWHEGSTGFAIDRPLSPGVWNPELSSGWGCGAGHTMGNRLTYNAGLDKWARYCWADGCNELGKPSTFADGQGCFGTFFSTIPKNDPAQSRQLMWLKYGDPDGLFDPWRGSGGPANLVSRGADGFLAVAVRPDPSAPSKLTIGLAALSADQADCNNSPCGFKWLPASALGGDNFYYLDIPHDYYDNTPAEGNPLGFASVQHIGSGGEEGKRFLLGFADGVKFRGMSSNYYVVEVDENGNLYGDVMPIDSGWGEEDEWAQTASGCVVFPFTWTGDEGPGKAYGNINGDDDEGFSSIMHVTVICPNSDSQPKTFDMASFLTAGGNTITVEDGGNDSTGIIVGAIVGGAVVLIAAAGIGARKWWMNRPVSERDFDAQPLSPPKVVVERSPVFEGQVSRVQSYV</sequence>
<dbReference type="EMBL" id="BRXW01000176">
    <property type="protein sequence ID" value="GMI12343.1"/>
    <property type="molecule type" value="Genomic_DNA"/>
</dbReference>
<keyword evidence="1" id="KW-0472">Membrane</keyword>
<keyword evidence="4" id="KW-1185">Reference proteome</keyword>
<dbReference type="Proteomes" id="UP001165122">
    <property type="component" value="Unassembled WGS sequence"/>
</dbReference>
<evidence type="ECO:0000256" key="2">
    <source>
        <dbReference type="SAM" id="SignalP"/>
    </source>
</evidence>
<feature type="signal peptide" evidence="2">
    <location>
        <begin position="1"/>
        <end position="20"/>
    </location>
</feature>
<protein>
    <submittedName>
        <fullName evidence="3">Uncharacterized protein</fullName>
    </submittedName>
</protein>
<organism evidence="3 4">
    <name type="scientific">Triparma laevis f. longispina</name>
    <dbReference type="NCBI Taxonomy" id="1714387"/>
    <lineage>
        <taxon>Eukaryota</taxon>
        <taxon>Sar</taxon>
        <taxon>Stramenopiles</taxon>
        <taxon>Ochrophyta</taxon>
        <taxon>Bolidophyceae</taxon>
        <taxon>Parmales</taxon>
        <taxon>Triparmaceae</taxon>
        <taxon>Triparma</taxon>
    </lineage>
</organism>
<keyword evidence="2" id="KW-0732">Signal</keyword>
<comment type="caution">
    <text evidence="3">The sequence shown here is derived from an EMBL/GenBank/DDBJ whole genome shotgun (WGS) entry which is preliminary data.</text>
</comment>
<keyword evidence="1" id="KW-0812">Transmembrane</keyword>
<reference evidence="4" key="1">
    <citation type="journal article" date="2023" name="Commun. Biol.">
        <title>Genome analysis of Parmales, the sister group of diatoms, reveals the evolutionary specialization of diatoms from phago-mixotrophs to photoautotrophs.</title>
        <authorList>
            <person name="Ban H."/>
            <person name="Sato S."/>
            <person name="Yoshikawa S."/>
            <person name="Yamada K."/>
            <person name="Nakamura Y."/>
            <person name="Ichinomiya M."/>
            <person name="Sato N."/>
            <person name="Blanc-Mathieu R."/>
            <person name="Endo H."/>
            <person name="Kuwata A."/>
            <person name="Ogata H."/>
        </authorList>
    </citation>
    <scope>NUCLEOTIDE SEQUENCE [LARGE SCALE GENOMIC DNA]</scope>
    <source>
        <strain evidence="4">NIES 3700</strain>
    </source>
</reference>
<evidence type="ECO:0000313" key="4">
    <source>
        <dbReference type="Proteomes" id="UP001165122"/>
    </source>
</evidence>
<dbReference type="OrthoDB" id="10368191at2759"/>
<name>A0A9W7FHK3_9STRA</name>
<feature type="transmembrane region" description="Helical" evidence="1">
    <location>
        <begin position="592"/>
        <end position="612"/>
    </location>
</feature>
<evidence type="ECO:0000313" key="3">
    <source>
        <dbReference type="EMBL" id="GMI12343.1"/>
    </source>
</evidence>